<feature type="region of interest" description="Disordered" evidence="1">
    <location>
        <begin position="974"/>
        <end position="1030"/>
    </location>
</feature>
<dbReference type="EMBL" id="FN655069">
    <property type="protein sequence ID" value="CBY37833.1"/>
    <property type="molecule type" value="Genomic_DNA"/>
</dbReference>
<gene>
    <name evidence="2" type="ORF">GSOID_T00031320001</name>
</gene>
<name>E4YQT8_OIKDI</name>
<organism evidence="2">
    <name type="scientific">Oikopleura dioica</name>
    <name type="common">Tunicate</name>
    <dbReference type="NCBI Taxonomy" id="34765"/>
    <lineage>
        <taxon>Eukaryota</taxon>
        <taxon>Metazoa</taxon>
        <taxon>Chordata</taxon>
        <taxon>Tunicata</taxon>
        <taxon>Appendicularia</taxon>
        <taxon>Copelata</taxon>
        <taxon>Oikopleuridae</taxon>
        <taxon>Oikopleura</taxon>
    </lineage>
</organism>
<sequence>MTFRALYKAAENWAPKYGIALESDPQNPLKNSERFIQDPALSDYRHGKTIKSKITHIRQEFLLESETDWNELSRFRVIRPTEALDLELVVGDHLPSHAKENIIFDESTPGKAKQALFQRLKWKRIFFQSKNLAKSFWIVKDSTNPLETFRTITSFIAESEGENDSQEWEVTLGKNRKIKIFAEPTQARRGDLILGQIESWSALEKELRINEGDKDPLEVKPIYPKDSKLQQLTAARTGLWAKISWVKPWALLEIWSKLDQIESRSSFKEWNSINEVECLGEGFWTHCALETIRRYPAKAKRNFEEGLDDSHWIWDTFEIGMDILNRMLLNLDKNSTPTNMVEHMNTISRISVKYERVRNTKNGWAVLQAKGNSEWAKNKPANKNAWMIDFFGNHQTTDSTKAKVTPLARILTSMALEITFKQVKNDFLATRLGESETVGMQWRINFHRLASERFMQHWVSYRVHSLMRPEETTHIQMIGRGQNTKIIWVPHSSVPHLWIWNQGGPRDVDGDSHSRLLRSAANHLAIKENESQALKDLAEGNWELDEINQCFDRFKTAENYADENLVIGGMNQPSVEALRMIQAVQNILKETKRQKPNSNASLKHAAITLTGGWKWLTGEPFIHNDSADRVLRTWLRNRIKLKNIREYHAEKLQQRDSLKITQKKWEDIFKNISDKESRGISQNLKVEANTPKFEIQGFTTIMDAWKATATFTHESGKSVAEWVKCLQDTELFVFERYRKEFGHHDGLTLYSFETEEETRFSAFQVGFKTKHEDSLAQLICRQIRIQDPRSWSNLVEVIAAQIKDSTVMLNIVAPRESDAKNLTSRLSDEGVDRVIIVTQPHAILQVPTLKERIDVEVPVSHICWEVNIDEGDGFEARLTPSWAHPKVAARMDKAIRKPISDLTSEEIAVMKGESTWEALVLTEGQSLAPPAKQIFLIREIHLDGIKAGDYLTEQANPDNFFPTQLEVKNQLEASRWRTQDSQAWNEARKQKDSEEAMCSSSEDEKAVSDDERHSADSDKPARESCPDDCELCVPAPGQRIEITENGFSLTNWHLENNDSTQYQNHNETA</sequence>
<evidence type="ECO:0000313" key="2">
    <source>
        <dbReference type="EMBL" id="CBY37833.1"/>
    </source>
</evidence>
<accession>E4YQT8</accession>
<dbReference type="Proteomes" id="UP000011014">
    <property type="component" value="Unassembled WGS sequence"/>
</dbReference>
<dbReference type="AlphaFoldDB" id="E4YQT8"/>
<proteinExistence type="predicted"/>
<feature type="compositionally biased region" description="Basic and acidic residues" evidence="1">
    <location>
        <begin position="1002"/>
        <end position="1025"/>
    </location>
</feature>
<reference evidence="2" key="1">
    <citation type="journal article" date="2010" name="Science">
        <title>Plasticity of animal genome architecture unmasked by rapid evolution of a pelagic tunicate.</title>
        <authorList>
            <person name="Denoeud F."/>
            <person name="Henriet S."/>
            <person name="Mungpakdee S."/>
            <person name="Aury J.M."/>
            <person name="Da Silva C."/>
            <person name="Brinkmann H."/>
            <person name="Mikhaleva J."/>
            <person name="Olsen L.C."/>
            <person name="Jubin C."/>
            <person name="Canestro C."/>
            <person name="Bouquet J.M."/>
            <person name="Danks G."/>
            <person name="Poulain J."/>
            <person name="Campsteijn C."/>
            <person name="Adamski M."/>
            <person name="Cross I."/>
            <person name="Yadetie F."/>
            <person name="Muffato M."/>
            <person name="Louis A."/>
            <person name="Butcher S."/>
            <person name="Tsagkogeorga G."/>
            <person name="Konrad A."/>
            <person name="Singh S."/>
            <person name="Jensen M.F."/>
            <person name="Cong E.H."/>
            <person name="Eikeseth-Otteraa H."/>
            <person name="Noel B."/>
            <person name="Anthouard V."/>
            <person name="Porcel B.M."/>
            <person name="Kachouri-Lafond R."/>
            <person name="Nishino A."/>
            <person name="Ugolini M."/>
            <person name="Chourrout P."/>
            <person name="Nishida H."/>
            <person name="Aasland R."/>
            <person name="Huzurbazar S."/>
            <person name="Westhof E."/>
            <person name="Delsuc F."/>
            <person name="Lehrach H."/>
            <person name="Reinhardt R."/>
            <person name="Weissenbach J."/>
            <person name="Roy S.W."/>
            <person name="Artiguenave F."/>
            <person name="Postlethwait J.H."/>
            <person name="Manak J.R."/>
            <person name="Thompson E.M."/>
            <person name="Jaillon O."/>
            <person name="Du Pasquier L."/>
            <person name="Boudinot P."/>
            <person name="Liberles D.A."/>
            <person name="Volff J.N."/>
            <person name="Philippe H."/>
            <person name="Lenhard B."/>
            <person name="Roest Crollius H."/>
            <person name="Wincker P."/>
            <person name="Chourrout D."/>
        </authorList>
    </citation>
    <scope>NUCLEOTIDE SEQUENCE [LARGE SCALE GENOMIC DNA]</scope>
</reference>
<protein>
    <submittedName>
        <fullName evidence="2">Uncharacterized protein</fullName>
    </submittedName>
</protein>
<evidence type="ECO:0000256" key="1">
    <source>
        <dbReference type="SAM" id="MobiDB-lite"/>
    </source>
</evidence>